<feature type="signal peptide" evidence="1">
    <location>
        <begin position="1"/>
        <end position="20"/>
    </location>
</feature>
<reference evidence="2" key="2">
    <citation type="journal article" date="2021" name="PeerJ">
        <title>Extensive microbial diversity within the chicken gut microbiome revealed by metagenomics and culture.</title>
        <authorList>
            <person name="Gilroy R."/>
            <person name="Ravi A."/>
            <person name="Getino M."/>
            <person name="Pursley I."/>
            <person name="Horton D.L."/>
            <person name="Alikhan N.F."/>
            <person name="Baker D."/>
            <person name="Gharbi K."/>
            <person name="Hall N."/>
            <person name="Watson M."/>
            <person name="Adriaenssens E.M."/>
            <person name="Foster-Nyarko E."/>
            <person name="Jarju S."/>
            <person name="Secka A."/>
            <person name="Antonio M."/>
            <person name="Oren A."/>
            <person name="Chaudhuri R.R."/>
            <person name="La Ragione R."/>
            <person name="Hildebrand F."/>
            <person name="Pallen M.J."/>
        </authorList>
    </citation>
    <scope>NUCLEOTIDE SEQUENCE</scope>
    <source>
        <strain evidence="2">11167</strain>
    </source>
</reference>
<dbReference type="AlphaFoldDB" id="A0A9D9EBZ3"/>
<evidence type="ECO:0000313" key="2">
    <source>
        <dbReference type="EMBL" id="MBO8443995.1"/>
    </source>
</evidence>
<gene>
    <name evidence="2" type="ORF">IAC42_09625</name>
</gene>
<name>A0A9D9EBZ3_9SPIR</name>
<reference evidence="2" key="1">
    <citation type="submission" date="2020-10" db="EMBL/GenBank/DDBJ databases">
        <authorList>
            <person name="Gilroy R."/>
        </authorList>
    </citation>
    <scope>NUCLEOTIDE SEQUENCE</scope>
    <source>
        <strain evidence="2">11167</strain>
    </source>
</reference>
<protein>
    <submittedName>
        <fullName evidence="2">Uncharacterized protein</fullName>
    </submittedName>
</protein>
<evidence type="ECO:0000313" key="3">
    <source>
        <dbReference type="Proteomes" id="UP000823633"/>
    </source>
</evidence>
<evidence type="ECO:0000256" key="1">
    <source>
        <dbReference type="SAM" id="SignalP"/>
    </source>
</evidence>
<accession>A0A9D9EBZ3</accession>
<keyword evidence="1" id="KW-0732">Signal</keyword>
<feature type="chain" id="PRO_5038702204" evidence="1">
    <location>
        <begin position="21"/>
        <end position="452"/>
    </location>
</feature>
<proteinExistence type="predicted"/>
<sequence length="452" mass="47989">MKKTIAILLVAIMAVGSVFAAITGSAQIGVGANFDNGNYGFIDNSNSVDINFELANMTGEAVGEGDIYASIKGSLVLEVFQAENAPAEKLPFYLVGDWGDKSYIGLGASIDEAKIAGANWYVSLLGVPGAPDFATSAVDTYDKAVKKYDIVTDSDGETGNASWSVPYVKAPGVEVGIADYVIGAGFRADAQQTPEVDLFAQYAATAYFKTPEYDFNGLGLQAGAVYSLSSGDADKSFSDKKDSKAYNAAGASLKLSYANDTLSASVASDLGYDFENKEFGADVAANFTYDFLTFDAYYGTNPKTKDDGTKIENLLSAQVVTDLNTMDVPVKVTVSGKDLINKQDLDLSVEFKVASLTLTPSVGYVIGTEKFNAGLKAQYDHEYFTAKAATSVETGFDKASTTLKASASIENSTLIPGSTIKLEWKDAEDLLNNSADHEKNYGKVIASIKVEF</sequence>
<dbReference type="EMBL" id="JADIMU010000066">
    <property type="protein sequence ID" value="MBO8443995.1"/>
    <property type="molecule type" value="Genomic_DNA"/>
</dbReference>
<organism evidence="2 3">
    <name type="scientific">Candidatus Aphodenecus pullistercoris</name>
    <dbReference type="NCBI Taxonomy" id="2840669"/>
    <lineage>
        <taxon>Bacteria</taxon>
        <taxon>Pseudomonadati</taxon>
        <taxon>Spirochaetota</taxon>
        <taxon>Spirochaetia</taxon>
        <taxon>Spirochaetales</taxon>
        <taxon>Candidatus Aphodenecus</taxon>
    </lineage>
</organism>
<comment type="caution">
    <text evidence="2">The sequence shown here is derived from an EMBL/GenBank/DDBJ whole genome shotgun (WGS) entry which is preliminary data.</text>
</comment>
<dbReference type="Proteomes" id="UP000823633">
    <property type="component" value="Unassembled WGS sequence"/>
</dbReference>